<evidence type="ECO:0000256" key="1">
    <source>
        <dbReference type="SAM" id="Phobius"/>
    </source>
</evidence>
<proteinExistence type="predicted"/>
<dbReference type="EMBL" id="FQUU01000001">
    <property type="protein sequence ID" value="SHE43197.1"/>
    <property type="molecule type" value="Genomic_DNA"/>
</dbReference>
<feature type="domain" description="DUF3592" evidence="2">
    <location>
        <begin position="40"/>
        <end position="101"/>
    </location>
</feature>
<dbReference type="AlphaFoldDB" id="A0A1M4TFX5"/>
<dbReference type="STRING" id="1121884.SAMN02745131_00438"/>
<dbReference type="Proteomes" id="UP000184048">
    <property type="component" value="Unassembled WGS sequence"/>
</dbReference>
<gene>
    <name evidence="3" type="ORF">SAMN02745131_00438</name>
</gene>
<evidence type="ECO:0000313" key="3">
    <source>
        <dbReference type="EMBL" id="SHE43197.1"/>
    </source>
</evidence>
<accession>A0A1M4TFX5</accession>
<keyword evidence="1" id="KW-0472">Membrane</keyword>
<reference evidence="3 4" key="1">
    <citation type="submission" date="2016-11" db="EMBL/GenBank/DDBJ databases">
        <authorList>
            <person name="Jaros S."/>
            <person name="Januszkiewicz K."/>
            <person name="Wedrychowicz H."/>
        </authorList>
    </citation>
    <scope>NUCLEOTIDE SEQUENCE [LARGE SCALE GENOMIC DNA]</scope>
    <source>
        <strain evidence="3 4">DSM 18119</strain>
    </source>
</reference>
<evidence type="ECO:0000313" key="4">
    <source>
        <dbReference type="Proteomes" id="UP000184048"/>
    </source>
</evidence>
<evidence type="ECO:0000259" key="2">
    <source>
        <dbReference type="Pfam" id="PF12158"/>
    </source>
</evidence>
<protein>
    <recommendedName>
        <fullName evidence="2">DUF3592 domain-containing protein</fullName>
    </recommendedName>
</protein>
<name>A0A1M4TFX5_9BACT</name>
<keyword evidence="1" id="KW-1133">Transmembrane helix</keyword>
<dbReference type="Pfam" id="PF12158">
    <property type="entry name" value="DUF3592"/>
    <property type="match status" value="1"/>
</dbReference>
<organism evidence="3 4">
    <name type="scientific">Flavisolibacter ginsengisoli DSM 18119</name>
    <dbReference type="NCBI Taxonomy" id="1121884"/>
    <lineage>
        <taxon>Bacteria</taxon>
        <taxon>Pseudomonadati</taxon>
        <taxon>Bacteroidota</taxon>
        <taxon>Chitinophagia</taxon>
        <taxon>Chitinophagales</taxon>
        <taxon>Chitinophagaceae</taxon>
        <taxon>Flavisolibacter</taxon>
    </lineage>
</organism>
<keyword evidence="1" id="KW-0812">Transmembrane</keyword>
<dbReference type="InterPro" id="IPR021994">
    <property type="entry name" value="DUF3592"/>
</dbReference>
<feature type="transmembrane region" description="Helical" evidence="1">
    <location>
        <begin position="106"/>
        <end position="131"/>
    </location>
</feature>
<sequence>MLIVGSLVFFLGISAFLFLKKIQDKGIEGVGRILSYQNGNKGYKTPIIEFTPLNGETVTAKPWVYASTDLSKIRSYSNKIDSEVLVRYDPEDPTKFVLESEKSFNYIAFTIFTLAGLFFIVLSICNFLGYIKLGRQ</sequence>
<keyword evidence="4" id="KW-1185">Reference proteome</keyword>